<dbReference type="Proteomes" id="UP001642464">
    <property type="component" value="Unassembled WGS sequence"/>
</dbReference>
<reference evidence="1 2" key="1">
    <citation type="submission" date="2024-02" db="EMBL/GenBank/DDBJ databases">
        <authorList>
            <person name="Chen Y."/>
            <person name="Shah S."/>
            <person name="Dougan E. K."/>
            <person name="Thang M."/>
            <person name="Chan C."/>
        </authorList>
    </citation>
    <scope>NUCLEOTIDE SEQUENCE [LARGE SCALE GENOMIC DNA]</scope>
</reference>
<dbReference type="GO" id="GO:0016787">
    <property type="term" value="F:hydrolase activity"/>
    <property type="evidence" value="ECO:0007669"/>
    <property type="project" value="UniProtKB-KW"/>
</dbReference>
<organism evidence="1 2">
    <name type="scientific">Durusdinium trenchii</name>
    <dbReference type="NCBI Taxonomy" id="1381693"/>
    <lineage>
        <taxon>Eukaryota</taxon>
        <taxon>Sar</taxon>
        <taxon>Alveolata</taxon>
        <taxon>Dinophyceae</taxon>
        <taxon>Suessiales</taxon>
        <taxon>Symbiodiniaceae</taxon>
        <taxon>Durusdinium</taxon>
    </lineage>
</organism>
<dbReference type="EMBL" id="CAXAMM010002392">
    <property type="protein sequence ID" value="CAK8996005.1"/>
    <property type="molecule type" value="Genomic_DNA"/>
</dbReference>
<protein>
    <submittedName>
        <fullName evidence="1">Nudix hydrolase domain-containing protein</fullName>
    </submittedName>
</protein>
<sequence length="179" mass="20046">MVREGQHEVVVIGRHATHGYLLLLNHGMEGKEYKLPGKKFAQPGKKFVQKKGEEYYDAAKLAAVRVMLQQTGLKVAPRRLQRVRFPAQVQEKLGNKVFFEVALHDEDSLSVGTTALSGEPEFLLQLDESFGFTFHRDLRHAAAAVSSRTMAKALLATEAIYSADNCCLLGILKLFSWWS</sequence>
<comment type="caution">
    <text evidence="1">The sequence shown here is derived from an EMBL/GenBank/DDBJ whole genome shotgun (WGS) entry which is preliminary data.</text>
</comment>
<proteinExistence type="predicted"/>
<gene>
    <name evidence="1" type="ORF">SCF082_LOCUS4604</name>
</gene>
<evidence type="ECO:0000313" key="1">
    <source>
        <dbReference type="EMBL" id="CAK8996005.1"/>
    </source>
</evidence>
<name>A0ABP0I3X6_9DINO</name>
<accession>A0ABP0I3X6</accession>
<evidence type="ECO:0000313" key="2">
    <source>
        <dbReference type="Proteomes" id="UP001642464"/>
    </source>
</evidence>
<keyword evidence="1" id="KW-0378">Hydrolase</keyword>
<keyword evidence="2" id="KW-1185">Reference proteome</keyword>